<proteinExistence type="inferred from homology"/>
<organism evidence="11 12">
    <name type="scientific">Entamoeba invadens IP1</name>
    <dbReference type="NCBI Taxonomy" id="370355"/>
    <lineage>
        <taxon>Eukaryota</taxon>
        <taxon>Amoebozoa</taxon>
        <taxon>Evosea</taxon>
        <taxon>Archamoebae</taxon>
        <taxon>Mastigamoebida</taxon>
        <taxon>Entamoebidae</taxon>
        <taxon>Entamoeba</taxon>
    </lineage>
</organism>
<dbReference type="RefSeq" id="XP_004261507.1">
    <property type="nucleotide sequence ID" value="XM_004261459.1"/>
</dbReference>
<keyword evidence="7 9" id="KW-0406">Ion transport</keyword>
<keyword evidence="6 9" id="KW-1133">Transmembrane helix</keyword>
<comment type="similarity">
    <text evidence="2 9">Belongs to the V-ATPase proteolipid subunit family.</text>
</comment>
<keyword evidence="5" id="KW-0375">Hydrogen ion transport</keyword>
<feature type="transmembrane region" description="Helical" evidence="9">
    <location>
        <begin position="64"/>
        <end position="83"/>
    </location>
</feature>
<keyword evidence="12" id="KW-1185">Reference proteome</keyword>
<dbReference type="Gene3D" id="1.20.120.610">
    <property type="entry name" value="lithium bound rotor ring of v- atpase"/>
    <property type="match status" value="1"/>
</dbReference>
<evidence type="ECO:0000256" key="7">
    <source>
        <dbReference type="ARBA" id="ARBA00023065"/>
    </source>
</evidence>
<dbReference type="GO" id="GO:0033179">
    <property type="term" value="C:proton-transporting V-type ATPase, V0 domain"/>
    <property type="evidence" value="ECO:0007669"/>
    <property type="project" value="InterPro"/>
</dbReference>
<accession>A0A0A1UH56</accession>
<evidence type="ECO:0000256" key="6">
    <source>
        <dbReference type="ARBA" id="ARBA00022989"/>
    </source>
</evidence>
<evidence type="ECO:0000259" key="10">
    <source>
        <dbReference type="Pfam" id="PF00137"/>
    </source>
</evidence>
<dbReference type="EMBL" id="KB206175">
    <property type="protein sequence ID" value="ELP94736.1"/>
    <property type="molecule type" value="Genomic_DNA"/>
</dbReference>
<dbReference type="GO" id="GO:0046961">
    <property type="term" value="F:proton-transporting ATPase activity, rotational mechanism"/>
    <property type="evidence" value="ECO:0007669"/>
    <property type="project" value="InterPro"/>
</dbReference>
<sequence length="173" mass="18148">MSLSYYNFGDFTRSFLLINPAYFASFGIFFSVAFSVLGAAWGILLTASSLMGSSIRTTFRSKHLISILFCEACAIYGVISGFICFGKLKETPYPASADQYNAGYMIFGAGLSVGLCNLGSGVSVGVAGSGAALADAQNSSLFVKMLIVEIFASALGLFGLIVGVVQTVQVSFN</sequence>
<evidence type="ECO:0000256" key="9">
    <source>
        <dbReference type="RuleBase" id="RU363060"/>
    </source>
</evidence>
<dbReference type="PANTHER" id="PTHR10263">
    <property type="entry name" value="V-TYPE PROTON ATPASE PROTEOLIPID SUBUNIT"/>
    <property type="match status" value="1"/>
</dbReference>
<gene>
    <name evidence="11" type="ORF">EIN_340740</name>
</gene>
<feature type="transmembrane region" description="Helical" evidence="9">
    <location>
        <begin position="146"/>
        <end position="168"/>
    </location>
</feature>
<dbReference type="InterPro" id="IPR002379">
    <property type="entry name" value="ATPase_proteolipid_c-like_dom"/>
</dbReference>
<dbReference type="CDD" id="cd18178">
    <property type="entry name" value="ATP-synt_Vo_c_ATP6F_rpt2"/>
    <property type="match status" value="1"/>
</dbReference>
<feature type="domain" description="V-ATPase proteolipid subunit C-like" evidence="10">
    <location>
        <begin position="107"/>
        <end position="165"/>
    </location>
</feature>
<protein>
    <submittedName>
        <fullName evidence="11">Vacuolar ATP synthase 21 kDa proteolipid subunit, putative</fullName>
    </submittedName>
</protein>
<dbReference type="SUPFAM" id="SSF81333">
    <property type="entry name" value="F1F0 ATP synthase subunit C"/>
    <property type="match status" value="2"/>
</dbReference>
<dbReference type="AlphaFoldDB" id="A0A0A1UH56"/>
<dbReference type="Proteomes" id="UP000014680">
    <property type="component" value="Unassembled WGS sequence"/>
</dbReference>
<evidence type="ECO:0000256" key="1">
    <source>
        <dbReference type="ARBA" id="ARBA00004141"/>
    </source>
</evidence>
<keyword evidence="4 9" id="KW-0812">Transmembrane</keyword>
<dbReference type="FunFam" id="1.20.120.610:FF:000002">
    <property type="entry name" value="V-type proton ATPase proteolipid subunit"/>
    <property type="match status" value="1"/>
</dbReference>
<evidence type="ECO:0000256" key="8">
    <source>
        <dbReference type="ARBA" id="ARBA00023136"/>
    </source>
</evidence>
<dbReference type="KEGG" id="eiv:EIN_340740"/>
<feature type="transmembrane region" description="Helical" evidence="9">
    <location>
        <begin position="103"/>
        <end position="134"/>
    </location>
</feature>
<dbReference type="OrthoDB" id="10264021at2759"/>
<reference evidence="11 12" key="1">
    <citation type="submission" date="2012-10" db="EMBL/GenBank/DDBJ databases">
        <authorList>
            <person name="Zafar N."/>
            <person name="Inman J."/>
            <person name="Hall N."/>
            <person name="Lorenzi H."/>
            <person name="Caler E."/>
        </authorList>
    </citation>
    <scope>NUCLEOTIDE SEQUENCE [LARGE SCALE GENOMIC DNA]</scope>
    <source>
        <strain evidence="11 12">IP1</strain>
    </source>
</reference>
<evidence type="ECO:0000256" key="5">
    <source>
        <dbReference type="ARBA" id="ARBA00022781"/>
    </source>
</evidence>
<keyword evidence="8 9" id="KW-0472">Membrane</keyword>
<dbReference type="InterPro" id="IPR035921">
    <property type="entry name" value="F/V-ATP_Csub_sf"/>
</dbReference>
<evidence type="ECO:0000313" key="12">
    <source>
        <dbReference type="Proteomes" id="UP000014680"/>
    </source>
</evidence>
<dbReference type="PRINTS" id="PR00122">
    <property type="entry name" value="VACATPASE"/>
</dbReference>
<evidence type="ECO:0000313" key="11">
    <source>
        <dbReference type="EMBL" id="ELP94736.1"/>
    </source>
</evidence>
<feature type="transmembrane region" description="Helical" evidence="9">
    <location>
        <begin position="20"/>
        <end position="44"/>
    </location>
</feature>
<dbReference type="Pfam" id="PF00137">
    <property type="entry name" value="ATP-synt_C"/>
    <property type="match status" value="2"/>
</dbReference>
<name>A0A0A1UH56_ENTIV</name>
<feature type="domain" description="V-ATPase proteolipid subunit C-like" evidence="10">
    <location>
        <begin position="26"/>
        <end position="83"/>
    </location>
</feature>
<keyword evidence="3 9" id="KW-0813">Transport</keyword>
<comment type="subcellular location">
    <subcellularLocation>
        <location evidence="1">Membrane</location>
        <topology evidence="1">Multi-pass membrane protein</topology>
    </subcellularLocation>
</comment>
<dbReference type="OMA" id="TSPYMWG"/>
<dbReference type="InterPro" id="IPR000245">
    <property type="entry name" value="ATPase_proteolipid_csu"/>
</dbReference>
<evidence type="ECO:0000256" key="2">
    <source>
        <dbReference type="ARBA" id="ARBA00007296"/>
    </source>
</evidence>
<evidence type="ECO:0000256" key="4">
    <source>
        <dbReference type="ARBA" id="ARBA00022692"/>
    </source>
</evidence>
<dbReference type="VEuPathDB" id="AmoebaDB:EIN_340740"/>
<dbReference type="GeneID" id="14893740"/>
<evidence type="ECO:0000256" key="3">
    <source>
        <dbReference type="ARBA" id="ARBA00022448"/>
    </source>
</evidence>